<dbReference type="Pfam" id="PF00026">
    <property type="entry name" value="Asp"/>
    <property type="match status" value="1"/>
</dbReference>
<dbReference type="PANTHER" id="PTHR47966">
    <property type="entry name" value="BETA-SITE APP-CLEAVING ENZYME, ISOFORM A-RELATED"/>
    <property type="match status" value="1"/>
</dbReference>
<evidence type="ECO:0000256" key="7">
    <source>
        <dbReference type="RuleBase" id="RU000454"/>
    </source>
</evidence>
<sequence>MKKIIVLFTIVYLATAFIKIPLRKTEETDLPYNQTSSQSQIQTKNFYPKNLIGTPPQNLSVIFDTGSPEFVILSSTCSPASYTCRVHKTYNHTSSSTYTADGETFVEDYIAGSIEGFRSNDTVSVGNYTLKQFQIDEAQNVTGFIFKYFKTSGIFGLSYQMRNSTIPFFQQYLQQNPGSNISYAFYYTEKHGGEGSALFIGGYDPYYAVSPFYYYPLVQEELWTIGINCVKFQNQTFNISLAIVDTGTPILTGPSMLMNAIFQSLPNKGERVVDCSTIKQYPAIHIVIGNQTYTLNGDEYILQIKSQGQYGCLLGLKAIDLDEPTPNALLIGDVFMRKYFTNFDLSGKQIGFALARKDQERVVEY</sequence>
<evidence type="ECO:0000256" key="5">
    <source>
        <dbReference type="PIRSR" id="PIRSR601461-1"/>
    </source>
</evidence>
<dbReference type="Proteomes" id="UP000009168">
    <property type="component" value="Unassembled WGS sequence"/>
</dbReference>
<dbReference type="FunCoup" id="Q22Z72">
    <property type="interactions" value="18"/>
</dbReference>
<evidence type="ECO:0000256" key="8">
    <source>
        <dbReference type="SAM" id="SignalP"/>
    </source>
</evidence>
<dbReference type="GO" id="GO:0004190">
    <property type="term" value="F:aspartic-type endopeptidase activity"/>
    <property type="evidence" value="ECO:0007669"/>
    <property type="project" value="UniProtKB-KW"/>
</dbReference>
<dbReference type="PROSITE" id="PS00141">
    <property type="entry name" value="ASP_PROTEASE"/>
    <property type="match status" value="1"/>
</dbReference>
<dbReference type="EMBL" id="GG662798">
    <property type="protein sequence ID" value="EAR90449.2"/>
    <property type="molecule type" value="Genomic_DNA"/>
</dbReference>
<dbReference type="PANTHER" id="PTHR47966:SF51">
    <property type="entry name" value="BETA-SITE APP-CLEAVING ENZYME, ISOFORM A-RELATED"/>
    <property type="match status" value="1"/>
</dbReference>
<dbReference type="eggNOG" id="KOG1339">
    <property type="taxonomic scope" value="Eukaryota"/>
</dbReference>
<keyword evidence="2 7" id="KW-0645">Protease</keyword>
<dbReference type="GO" id="GO:0006508">
    <property type="term" value="P:proteolysis"/>
    <property type="evidence" value="ECO:0007669"/>
    <property type="project" value="UniProtKB-KW"/>
</dbReference>
<accession>Q22Z72</accession>
<dbReference type="InterPro" id="IPR001461">
    <property type="entry name" value="Aspartic_peptidase_A1"/>
</dbReference>
<dbReference type="AlphaFoldDB" id="Q22Z72"/>
<evidence type="ECO:0000256" key="4">
    <source>
        <dbReference type="ARBA" id="ARBA00022801"/>
    </source>
</evidence>
<dbReference type="RefSeq" id="XP_001010694.2">
    <property type="nucleotide sequence ID" value="XM_001010694.2"/>
</dbReference>
<keyword evidence="6" id="KW-1015">Disulfide bond</keyword>
<proteinExistence type="inferred from homology"/>
<dbReference type="InterPro" id="IPR021109">
    <property type="entry name" value="Peptidase_aspartic_dom_sf"/>
</dbReference>
<feature type="active site" evidence="5">
    <location>
        <position position="64"/>
    </location>
</feature>
<keyword evidence="11" id="KW-1185">Reference proteome</keyword>
<keyword evidence="3 7" id="KW-0064">Aspartyl protease</keyword>
<dbReference type="InParanoid" id="Q22Z72"/>
<dbReference type="Gene3D" id="2.40.70.10">
    <property type="entry name" value="Acid Proteases"/>
    <property type="match status" value="2"/>
</dbReference>
<evidence type="ECO:0000259" key="9">
    <source>
        <dbReference type="PROSITE" id="PS51767"/>
    </source>
</evidence>
<dbReference type="InterPro" id="IPR001969">
    <property type="entry name" value="Aspartic_peptidase_AS"/>
</dbReference>
<dbReference type="STRING" id="312017.Q22Z72"/>
<dbReference type="GeneID" id="7843560"/>
<keyword evidence="4 7" id="KW-0378">Hydrolase</keyword>
<evidence type="ECO:0000256" key="2">
    <source>
        <dbReference type="ARBA" id="ARBA00022670"/>
    </source>
</evidence>
<comment type="similarity">
    <text evidence="1 7">Belongs to the peptidase A1 family.</text>
</comment>
<dbReference type="PRINTS" id="PR00792">
    <property type="entry name" value="PEPSIN"/>
</dbReference>
<evidence type="ECO:0000313" key="11">
    <source>
        <dbReference type="Proteomes" id="UP000009168"/>
    </source>
</evidence>
<dbReference type="InterPro" id="IPR033121">
    <property type="entry name" value="PEPTIDASE_A1"/>
</dbReference>
<dbReference type="OrthoDB" id="771136at2759"/>
<evidence type="ECO:0000256" key="1">
    <source>
        <dbReference type="ARBA" id="ARBA00007447"/>
    </source>
</evidence>
<feature type="disulfide bond" evidence="6">
    <location>
        <begin position="77"/>
        <end position="84"/>
    </location>
</feature>
<dbReference type="SUPFAM" id="SSF50630">
    <property type="entry name" value="Acid proteases"/>
    <property type="match status" value="1"/>
</dbReference>
<dbReference type="KEGG" id="tet:TTHERM_00112990"/>
<keyword evidence="8" id="KW-0732">Signal</keyword>
<evidence type="ECO:0000256" key="3">
    <source>
        <dbReference type="ARBA" id="ARBA00022750"/>
    </source>
</evidence>
<feature type="signal peptide" evidence="8">
    <location>
        <begin position="1"/>
        <end position="16"/>
    </location>
</feature>
<name>Q22Z72_TETTS</name>
<dbReference type="FunFam" id="2.40.70.10:FF:000008">
    <property type="entry name" value="Cathepsin D"/>
    <property type="match status" value="1"/>
</dbReference>
<feature type="active site" evidence="5">
    <location>
        <position position="245"/>
    </location>
</feature>
<reference evidence="11" key="1">
    <citation type="journal article" date="2006" name="PLoS Biol.">
        <title>Macronuclear genome sequence of the ciliate Tetrahymena thermophila, a model eukaryote.</title>
        <authorList>
            <person name="Eisen J.A."/>
            <person name="Coyne R.S."/>
            <person name="Wu M."/>
            <person name="Wu D."/>
            <person name="Thiagarajan M."/>
            <person name="Wortman J.R."/>
            <person name="Badger J.H."/>
            <person name="Ren Q."/>
            <person name="Amedeo P."/>
            <person name="Jones K.M."/>
            <person name="Tallon L.J."/>
            <person name="Delcher A.L."/>
            <person name="Salzberg S.L."/>
            <person name="Silva J.C."/>
            <person name="Haas B.J."/>
            <person name="Majoros W.H."/>
            <person name="Farzad M."/>
            <person name="Carlton J.M."/>
            <person name="Smith R.K. Jr."/>
            <person name="Garg J."/>
            <person name="Pearlman R.E."/>
            <person name="Karrer K.M."/>
            <person name="Sun L."/>
            <person name="Manning G."/>
            <person name="Elde N.C."/>
            <person name="Turkewitz A.P."/>
            <person name="Asai D.J."/>
            <person name="Wilkes D.E."/>
            <person name="Wang Y."/>
            <person name="Cai H."/>
            <person name="Collins K."/>
            <person name="Stewart B.A."/>
            <person name="Lee S.R."/>
            <person name="Wilamowska K."/>
            <person name="Weinberg Z."/>
            <person name="Ruzzo W.L."/>
            <person name="Wloga D."/>
            <person name="Gaertig J."/>
            <person name="Frankel J."/>
            <person name="Tsao C.-C."/>
            <person name="Gorovsky M.A."/>
            <person name="Keeling P.J."/>
            <person name="Waller R.F."/>
            <person name="Patron N.J."/>
            <person name="Cherry J.M."/>
            <person name="Stover N.A."/>
            <person name="Krieger C.J."/>
            <person name="del Toro C."/>
            <person name="Ryder H.F."/>
            <person name="Williamson S.C."/>
            <person name="Barbeau R.A."/>
            <person name="Hamilton E.P."/>
            <person name="Orias E."/>
        </authorList>
    </citation>
    <scope>NUCLEOTIDE SEQUENCE [LARGE SCALE GENOMIC DNA]</scope>
    <source>
        <strain evidence="11">SB210</strain>
    </source>
</reference>
<organism evidence="10 11">
    <name type="scientific">Tetrahymena thermophila (strain SB210)</name>
    <dbReference type="NCBI Taxonomy" id="312017"/>
    <lineage>
        <taxon>Eukaryota</taxon>
        <taxon>Sar</taxon>
        <taxon>Alveolata</taxon>
        <taxon>Ciliophora</taxon>
        <taxon>Intramacronucleata</taxon>
        <taxon>Oligohymenophorea</taxon>
        <taxon>Hymenostomatida</taxon>
        <taxon>Tetrahymenina</taxon>
        <taxon>Tetrahymenidae</taxon>
        <taxon>Tetrahymena</taxon>
    </lineage>
</organism>
<protein>
    <submittedName>
        <fullName evidence="10">Eukaryotic aspartyl protease</fullName>
    </submittedName>
</protein>
<evidence type="ECO:0000256" key="6">
    <source>
        <dbReference type="PIRSR" id="PIRSR601461-2"/>
    </source>
</evidence>
<dbReference type="HOGENOM" id="CLU_013253_3_3_1"/>
<gene>
    <name evidence="10" type="ORF">TTHERM_00112990</name>
</gene>
<feature type="domain" description="Peptidase A1" evidence="9">
    <location>
        <begin position="46"/>
        <end position="353"/>
    </location>
</feature>
<dbReference type="PROSITE" id="PS51767">
    <property type="entry name" value="PEPTIDASE_A1"/>
    <property type="match status" value="1"/>
</dbReference>
<feature type="chain" id="PRO_5004201433" evidence="8">
    <location>
        <begin position="17"/>
        <end position="365"/>
    </location>
</feature>
<feature type="disulfide bond" evidence="6">
    <location>
        <begin position="275"/>
        <end position="312"/>
    </location>
</feature>
<evidence type="ECO:0000313" key="10">
    <source>
        <dbReference type="EMBL" id="EAR90449.2"/>
    </source>
</evidence>